<organism evidence="2 3">
    <name type="scientific">Kutzneria chonburiensis</name>
    <dbReference type="NCBI Taxonomy" id="1483604"/>
    <lineage>
        <taxon>Bacteria</taxon>
        <taxon>Bacillati</taxon>
        <taxon>Actinomycetota</taxon>
        <taxon>Actinomycetes</taxon>
        <taxon>Pseudonocardiales</taxon>
        <taxon>Pseudonocardiaceae</taxon>
        <taxon>Kutzneria</taxon>
    </lineage>
</organism>
<evidence type="ECO:0000313" key="3">
    <source>
        <dbReference type="Proteomes" id="UP001589810"/>
    </source>
</evidence>
<feature type="signal peptide" evidence="1">
    <location>
        <begin position="1"/>
        <end position="27"/>
    </location>
</feature>
<name>A0ABV6MYZ4_9PSEU</name>
<reference evidence="2 3" key="1">
    <citation type="submission" date="2024-09" db="EMBL/GenBank/DDBJ databases">
        <authorList>
            <person name="Sun Q."/>
            <person name="Mori K."/>
        </authorList>
    </citation>
    <scope>NUCLEOTIDE SEQUENCE [LARGE SCALE GENOMIC DNA]</scope>
    <source>
        <strain evidence="2 3">TBRC 1432</strain>
    </source>
</reference>
<feature type="chain" id="PRO_5047223956" description="Secreted protein" evidence="1">
    <location>
        <begin position="28"/>
        <end position="121"/>
    </location>
</feature>
<dbReference type="EMBL" id="JBHLUD010000009">
    <property type="protein sequence ID" value="MFC0545056.1"/>
    <property type="molecule type" value="Genomic_DNA"/>
</dbReference>
<proteinExistence type="predicted"/>
<evidence type="ECO:0000313" key="2">
    <source>
        <dbReference type="EMBL" id="MFC0545056.1"/>
    </source>
</evidence>
<protein>
    <recommendedName>
        <fullName evidence="4">Secreted protein</fullName>
    </recommendedName>
</protein>
<comment type="caution">
    <text evidence="2">The sequence shown here is derived from an EMBL/GenBank/DDBJ whole genome shotgun (WGS) entry which is preliminary data.</text>
</comment>
<dbReference type="RefSeq" id="WP_273935121.1">
    <property type="nucleotide sequence ID" value="NZ_CP097263.1"/>
</dbReference>
<sequence>MSLLRRALAVSAAIAATAAFTLAPAQATPPLKCRVNTAANAYFTITVERGLMSCNVTEVGIIGHTLPDGAADLSVWGPDNFRHLTHAESGVYKTVWRGDHAPGSDWCASFVGYAAALCLLA</sequence>
<keyword evidence="1" id="KW-0732">Signal</keyword>
<dbReference type="Proteomes" id="UP001589810">
    <property type="component" value="Unassembled WGS sequence"/>
</dbReference>
<evidence type="ECO:0008006" key="4">
    <source>
        <dbReference type="Google" id="ProtNLM"/>
    </source>
</evidence>
<gene>
    <name evidence="2" type="ORF">ACFFH7_26360</name>
</gene>
<evidence type="ECO:0000256" key="1">
    <source>
        <dbReference type="SAM" id="SignalP"/>
    </source>
</evidence>
<accession>A0ABV6MYZ4</accession>
<keyword evidence="3" id="KW-1185">Reference proteome</keyword>